<comment type="subcellular location">
    <subcellularLocation>
        <location evidence="1">Cytoplasm</location>
        <location evidence="1">Nucleoid</location>
    </subcellularLocation>
</comment>
<feature type="compositionally biased region" description="Basic residues" evidence="5">
    <location>
        <begin position="120"/>
        <end position="137"/>
    </location>
</feature>
<reference evidence="8" key="1">
    <citation type="journal article" date="2019" name="Int. J. Syst. Evol. Microbiol.">
        <title>The Global Catalogue of Microorganisms (GCM) 10K type strain sequencing project: providing services to taxonomists for standard genome sequencing and annotation.</title>
        <authorList>
            <consortium name="The Broad Institute Genomics Platform"/>
            <consortium name="The Broad Institute Genome Sequencing Center for Infectious Disease"/>
            <person name="Wu L."/>
            <person name="Ma J."/>
        </authorList>
    </citation>
    <scope>NUCLEOTIDE SEQUENCE [LARGE SCALE GENOMIC DNA]</scope>
    <source>
        <strain evidence="8">NBRC 111980</strain>
    </source>
</reference>
<feature type="region of interest" description="Disordered" evidence="5">
    <location>
        <begin position="114"/>
        <end position="137"/>
    </location>
</feature>
<dbReference type="EMBL" id="BSOB01000020">
    <property type="protein sequence ID" value="GLQ93538.1"/>
    <property type="molecule type" value="Genomic_DNA"/>
</dbReference>
<dbReference type="Proteomes" id="UP001156670">
    <property type="component" value="Unassembled WGS sequence"/>
</dbReference>
<comment type="caution">
    <text evidence="7">The sequence shown here is derived from an EMBL/GenBank/DDBJ whole genome shotgun (WGS) entry which is preliminary data.</text>
</comment>
<sequence length="137" mass="14918">MAIDLKTLSPKELQSLIANAEAHMQEAKTTQVQEIRKKIDTLLNNAGLTLADVYPTRGGKASKAGKRSVVAPKYRNPEDSSQTWSGRGKRPLWMVAALKRRGVTLDSLLIGGAAAGKGKATAKRAAKKATRRRIKRR</sequence>
<dbReference type="Gene3D" id="4.10.430.10">
    <property type="entry name" value="Histone-like protein H-NS, C-terminal domain"/>
    <property type="match status" value="1"/>
</dbReference>
<dbReference type="PANTHER" id="PTHR38097:SF2">
    <property type="entry name" value="DNA-BINDING PROTEIN STPA"/>
    <property type="match status" value="1"/>
</dbReference>
<keyword evidence="3" id="KW-0963">Cytoplasm</keyword>
<organism evidence="7 8">
    <name type="scientific">Dyella acidisoli</name>
    <dbReference type="NCBI Taxonomy" id="1867834"/>
    <lineage>
        <taxon>Bacteria</taxon>
        <taxon>Pseudomonadati</taxon>
        <taxon>Pseudomonadota</taxon>
        <taxon>Gammaproteobacteria</taxon>
        <taxon>Lysobacterales</taxon>
        <taxon>Rhodanobacteraceae</taxon>
        <taxon>Dyella</taxon>
    </lineage>
</organism>
<evidence type="ECO:0000256" key="5">
    <source>
        <dbReference type="SAM" id="MobiDB-lite"/>
    </source>
</evidence>
<dbReference type="SUPFAM" id="SSF81273">
    <property type="entry name" value="H-NS histone-like proteins"/>
    <property type="match status" value="1"/>
</dbReference>
<gene>
    <name evidence="7" type="primary">spbB</name>
    <name evidence="7" type="ORF">GCM10007901_24890</name>
</gene>
<feature type="domain" description="DNA-binding protein H-NS-like C-terminal" evidence="6">
    <location>
        <begin position="64"/>
        <end position="110"/>
    </location>
</feature>
<proteinExistence type="inferred from homology"/>
<dbReference type="SMART" id="SM00528">
    <property type="entry name" value="HNS"/>
    <property type="match status" value="1"/>
</dbReference>
<evidence type="ECO:0000313" key="7">
    <source>
        <dbReference type="EMBL" id="GLQ93538.1"/>
    </source>
</evidence>
<comment type="similarity">
    <text evidence="2">Belongs to the histone-like protein H-NS family.</text>
</comment>
<evidence type="ECO:0000256" key="4">
    <source>
        <dbReference type="ARBA" id="ARBA00023125"/>
    </source>
</evidence>
<dbReference type="RefSeq" id="WP_284321250.1">
    <property type="nucleotide sequence ID" value="NZ_BSOB01000020.1"/>
</dbReference>
<evidence type="ECO:0000313" key="8">
    <source>
        <dbReference type="Proteomes" id="UP001156670"/>
    </source>
</evidence>
<evidence type="ECO:0000259" key="6">
    <source>
        <dbReference type="SMART" id="SM00528"/>
    </source>
</evidence>
<dbReference type="PANTHER" id="PTHR38097">
    <property type="match status" value="1"/>
</dbReference>
<dbReference type="InterPro" id="IPR037150">
    <property type="entry name" value="H-NS_C_dom_sf"/>
</dbReference>
<dbReference type="InterPro" id="IPR027444">
    <property type="entry name" value="H-NS_C_dom"/>
</dbReference>
<accession>A0ABQ5XSW6</accession>
<evidence type="ECO:0000256" key="3">
    <source>
        <dbReference type="ARBA" id="ARBA00022490"/>
    </source>
</evidence>
<evidence type="ECO:0000256" key="1">
    <source>
        <dbReference type="ARBA" id="ARBA00004453"/>
    </source>
</evidence>
<name>A0ABQ5XSW6_9GAMM</name>
<dbReference type="Pfam" id="PF00816">
    <property type="entry name" value="Histone_HNS"/>
    <property type="match status" value="1"/>
</dbReference>
<evidence type="ECO:0000256" key="2">
    <source>
        <dbReference type="ARBA" id="ARBA00010610"/>
    </source>
</evidence>
<keyword evidence="4" id="KW-0238">DNA-binding</keyword>
<keyword evidence="8" id="KW-1185">Reference proteome</keyword>
<protein>
    <submittedName>
        <fullName evidence="7">Histone-like nucleoid-structuring protein H-NS</fullName>
    </submittedName>
</protein>